<reference evidence="9" key="1">
    <citation type="submission" date="2021-02" db="EMBL/GenBank/DDBJ databases">
        <title>Infant gut strain persistence is associated with maternal origin, phylogeny, and functional potential including surface adhesion and iron acquisition.</title>
        <authorList>
            <person name="Lou Y.C."/>
        </authorList>
    </citation>
    <scope>NUCLEOTIDE SEQUENCE</scope>
    <source>
        <strain evidence="9">L3_108_103G1_dasL3_108_103G1_concoct_2</strain>
    </source>
</reference>
<feature type="active site" description="Proton acceptor" evidence="7">
    <location>
        <position position="204"/>
    </location>
</feature>
<name>A0A942WA65_9FIRM</name>
<evidence type="ECO:0000256" key="7">
    <source>
        <dbReference type="PIRSR" id="PIRSR001123-1"/>
    </source>
</evidence>
<keyword evidence="5" id="KW-0378">Hydrolase</keyword>
<keyword evidence="2" id="KW-0031">Aminopeptidase</keyword>
<comment type="similarity">
    <text evidence="1 6">Belongs to the peptidase M42 family.</text>
</comment>
<dbReference type="PIRSF" id="PIRSF001123">
    <property type="entry name" value="PepA_GA"/>
    <property type="match status" value="1"/>
</dbReference>
<evidence type="ECO:0000313" key="10">
    <source>
        <dbReference type="Proteomes" id="UP000753219"/>
    </source>
</evidence>
<proteinExistence type="inferred from homology"/>
<dbReference type="RefSeq" id="WP_278640608.1">
    <property type="nucleotide sequence ID" value="NZ_JAGZMZ010000025.1"/>
</dbReference>
<comment type="caution">
    <text evidence="9">The sequence shown here is derived from an EMBL/GenBank/DDBJ whole genome shotgun (WGS) entry which is preliminary data.</text>
</comment>
<feature type="binding site" evidence="8">
    <location>
        <position position="67"/>
    </location>
    <ligand>
        <name>Zn(2+)</name>
        <dbReference type="ChEBI" id="CHEBI:29105"/>
        <label>1</label>
    </ligand>
</feature>
<feature type="binding site" evidence="8">
    <location>
        <position position="227"/>
    </location>
    <ligand>
        <name>Zn(2+)</name>
        <dbReference type="ChEBI" id="CHEBI:29105"/>
        <label>1</label>
    </ligand>
</feature>
<dbReference type="Gene3D" id="3.40.630.10">
    <property type="entry name" value="Zn peptidases"/>
    <property type="match status" value="1"/>
</dbReference>
<dbReference type="Proteomes" id="UP000753219">
    <property type="component" value="Unassembled WGS sequence"/>
</dbReference>
<dbReference type="Gene3D" id="2.40.30.40">
    <property type="entry name" value="Peptidase M42, domain 2"/>
    <property type="match status" value="1"/>
</dbReference>
<dbReference type="GO" id="GO:0006508">
    <property type="term" value="P:proteolysis"/>
    <property type="evidence" value="ECO:0007669"/>
    <property type="project" value="UniProtKB-KW"/>
</dbReference>
<dbReference type="AlphaFoldDB" id="A0A942WA65"/>
<dbReference type="SUPFAM" id="SSF53187">
    <property type="entry name" value="Zn-dependent exopeptidases"/>
    <property type="match status" value="1"/>
</dbReference>
<sequence length="350" mass="37663">MEQKSIALLEELTQAIGISGDEKEVSRKMKNHLEKLSDEIIYDNLGSVFAVKKCGKENAKRVMVCAHMDEVGFMLNEIGDNGLAGFIKIGAVSDAALYGSRVRVKTRTDEVHGIIVADEEGAAKALGKNMKIDLGVNDSKEVAKLGVMVGDSAVLDGSFMTLGNRAIAKAIDARFGCALAIEILEALKDECLDFDLYVGASVMEEVGQRGGTTATGLIQPDLGIVLDGGAANDYAGKSNAVGQLGKGVLVRYYDKGMMPNRALLDELVSVCESNQIDYQHYYSMNLTDAAWIHKLFAGCPTLHVGICARNPHTANAEIDLHDYECAKRSALEVLKGLNASKIDAFKEANR</sequence>
<feature type="binding site" evidence="8">
    <location>
        <position position="205"/>
    </location>
    <ligand>
        <name>Zn(2+)</name>
        <dbReference type="ChEBI" id="CHEBI:29105"/>
        <label>2</label>
    </ligand>
</feature>
<evidence type="ECO:0000256" key="1">
    <source>
        <dbReference type="ARBA" id="ARBA00006272"/>
    </source>
</evidence>
<organism evidence="9 10">
    <name type="scientific">Amedibacillus dolichus</name>
    <dbReference type="NCBI Taxonomy" id="31971"/>
    <lineage>
        <taxon>Bacteria</taxon>
        <taxon>Bacillati</taxon>
        <taxon>Bacillota</taxon>
        <taxon>Erysipelotrichia</taxon>
        <taxon>Erysipelotrichales</taxon>
        <taxon>Erysipelotrichaceae</taxon>
        <taxon>Amedibacillus</taxon>
    </lineage>
</organism>
<dbReference type="Pfam" id="PF05343">
    <property type="entry name" value="Peptidase_M42"/>
    <property type="match status" value="1"/>
</dbReference>
<dbReference type="InterPro" id="IPR008007">
    <property type="entry name" value="Peptidase_M42"/>
</dbReference>
<dbReference type="SUPFAM" id="SSF101821">
    <property type="entry name" value="Aminopeptidase/glucanase lid domain"/>
    <property type="match status" value="1"/>
</dbReference>
<keyword evidence="3" id="KW-0645">Protease</keyword>
<evidence type="ECO:0000256" key="2">
    <source>
        <dbReference type="ARBA" id="ARBA00022438"/>
    </source>
</evidence>
<feature type="binding site" evidence="8">
    <location>
        <position position="312"/>
    </location>
    <ligand>
        <name>Zn(2+)</name>
        <dbReference type="ChEBI" id="CHEBI:29105"/>
        <label>2</label>
    </ligand>
</feature>
<dbReference type="EMBL" id="JAGZMZ010000025">
    <property type="protein sequence ID" value="MBS4884806.1"/>
    <property type="molecule type" value="Genomic_DNA"/>
</dbReference>
<dbReference type="InterPro" id="IPR023367">
    <property type="entry name" value="Peptidase_M42_dom2"/>
</dbReference>
<evidence type="ECO:0000256" key="6">
    <source>
        <dbReference type="PIRNR" id="PIRNR001123"/>
    </source>
</evidence>
<evidence type="ECO:0000256" key="3">
    <source>
        <dbReference type="ARBA" id="ARBA00022670"/>
    </source>
</evidence>
<evidence type="ECO:0000256" key="5">
    <source>
        <dbReference type="ARBA" id="ARBA00022801"/>
    </source>
</evidence>
<feature type="binding site" evidence="8">
    <location>
        <position position="172"/>
    </location>
    <ligand>
        <name>Zn(2+)</name>
        <dbReference type="ChEBI" id="CHEBI:29105"/>
        <label>1</label>
    </ligand>
</feature>
<evidence type="ECO:0000256" key="4">
    <source>
        <dbReference type="ARBA" id="ARBA00022723"/>
    </source>
</evidence>
<dbReference type="PANTHER" id="PTHR32481">
    <property type="entry name" value="AMINOPEPTIDASE"/>
    <property type="match status" value="1"/>
</dbReference>
<dbReference type="InterPro" id="IPR051464">
    <property type="entry name" value="Peptidase_M42_aminopept"/>
</dbReference>
<comment type="cofactor">
    <cofactor evidence="8">
        <name>a divalent metal cation</name>
        <dbReference type="ChEBI" id="CHEBI:60240"/>
    </cofactor>
    <text evidence="8">Binds 2 divalent metal cations per subunit.</text>
</comment>
<feature type="binding site" evidence="8">
    <location>
        <position position="172"/>
    </location>
    <ligand>
        <name>Zn(2+)</name>
        <dbReference type="ChEBI" id="CHEBI:29105"/>
        <label>2</label>
    </ligand>
</feature>
<keyword evidence="4 8" id="KW-0479">Metal-binding</keyword>
<protein>
    <submittedName>
        <fullName evidence="9">M42 family peptidase</fullName>
    </submittedName>
</protein>
<dbReference type="GO" id="GO:0046872">
    <property type="term" value="F:metal ion binding"/>
    <property type="evidence" value="ECO:0007669"/>
    <property type="project" value="UniProtKB-UniRule"/>
</dbReference>
<dbReference type="GO" id="GO:0004177">
    <property type="term" value="F:aminopeptidase activity"/>
    <property type="evidence" value="ECO:0007669"/>
    <property type="project" value="UniProtKB-UniRule"/>
</dbReference>
<evidence type="ECO:0000256" key="8">
    <source>
        <dbReference type="PIRSR" id="PIRSR001123-2"/>
    </source>
</evidence>
<accession>A0A942WA65</accession>
<gene>
    <name evidence="9" type="ORF">KHZ85_08570</name>
</gene>
<evidence type="ECO:0000313" key="9">
    <source>
        <dbReference type="EMBL" id="MBS4884806.1"/>
    </source>
</evidence>
<dbReference type="PANTHER" id="PTHR32481:SF0">
    <property type="entry name" value="AMINOPEPTIDASE YPDE-RELATED"/>
    <property type="match status" value="1"/>
</dbReference>